<dbReference type="PANTHER" id="PTHR30255">
    <property type="entry name" value="SINGLE-STRANDED-DNA-SPECIFIC EXONUCLEASE RECJ"/>
    <property type="match status" value="1"/>
</dbReference>
<proteinExistence type="inferred from homology"/>
<feature type="domain" description="DHHA1" evidence="8">
    <location>
        <begin position="356"/>
        <end position="454"/>
    </location>
</feature>
<dbReference type="NCBIfam" id="TIGR00644">
    <property type="entry name" value="recJ"/>
    <property type="match status" value="1"/>
</dbReference>
<evidence type="ECO:0000259" key="9">
    <source>
        <dbReference type="Pfam" id="PF17768"/>
    </source>
</evidence>
<dbReference type="GO" id="GO:0006310">
    <property type="term" value="P:DNA recombination"/>
    <property type="evidence" value="ECO:0007669"/>
    <property type="project" value="InterPro"/>
</dbReference>
<comment type="similarity">
    <text evidence="1">Belongs to the RecJ family.</text>
</comment>
<protein>
    <recommendedName>
        <fullName evidence="2">Single-stranded-DNA-specific exonuclease RecJ</fullName>
    </recommendedName>
</protein>
<dbReference type="RefSeq" id="WP_130410803.1">
    <property type="nucleotide sequence ID" value="NZ_SHKX01000010.1"/>
</dbReference>
<dbReference type="GO" id="GO:0006281">
    <property type="term" value="P:DNA repair"/>
    <property type="evidence" value="ECO:0007669"/>
    <property type="project" value="InterPro"/>
</dbReference>
<dbReference type="Gene3D" id="3.10.310.30">
    <property type="match status" value="1"/>
</dbReference>
<dbReference type="InterPro" id="IPR051673">
    <property type="entry name" value="SSDNA_exonuclease_RecJ"/>
</dbReference>
<keyword evidence="4" id="KW-0378">Hydrolase</keyword>
<dbReference type="GO" id="GO:0008409">
    <property type="term" value="F:5'-3' exonuclease activity"/>
    <property type="evidence" value="ECO:0007669"/>
    <property type="project" value="InterPro"/>
</dbReference>
<dbReference type="FunFam" id="3.90.1640.30:FF:000001">
    <property type="entry name" value="Single-stranded-DNA-specific exonuclease RecJ"/>
    <property type="match status" value="1"/>
</dbReference>
<keyword evidence="3" id="KW-0540">Nuclease</keyword>
<dbReference type="InterPro" id="IPR003156">
    <property type="entry name" value="DHHA1_dom"/>
</dbReference>
<evidence type="ECO:0000256" key="2">
    <source>
        <dbReference type="ARBA" id="ARBA00019841"/>
    </source>
</evidence>
<feature type="domain" description="RecJ OB" evidence="9">
    <location>
        <begin position="468"/>
        <end position="571"/>
    </location>
</feature>
<dbReference type="GO" id="GO:0003676">
    <property type="term" value="F:nucleic acid binding"/>
    <property type="evidence" value="ECO:0007669"/>
    <property type="project" value="InterPro"/>
</dbReference>
<dbReference type="OrthoDB" id="9809852at2"/>
<dbReference type="InterPro" id="IPR004610">
    <property type="entry name" value="RecJ"/>
</dbReference>
<evidence type="ECO:0000256" key="4">
    <source>
        <dbReference type="ARBA" id="ARBA00022801"/>
    </source>
</evidence>
<dbReference type="InterPro" id="IPR001667">
    <property type="entry name" value="DDH_dom"/>
</dbReference>
<dbReference type="PANTHER" id="PTHR30255:SF2">
    <property type="entry name" value="SINGLE-STRANDED-DNA-SPECIFIC EXONUCLEASE RECJ"/>
    <property type="match status" value="1"/>
</dbReference>
<dbReference type="Pfam" id="PF01368">
    <property type="entry name" value="DHH"/>
    <property type="match status" value="1"/>
</dbReference>
<name>A0A4Q7ZC83_9GAMM</name>
<dbReference type="InterPro" id="IPR041122">
    <property type="entry name" value="RecJ_OB"/>
</dbReference>
<dbReference type="Pfam" id="PF02272">
    <property type="entry name" value="DHHA1"/>
    <property type="match status" value="1"/>
</dbReference>
<dbReference type="Gene3D" id="3.90.1640.30">
    <property type="match status" value="1"/>
</dbReference>
<evidence type="ECO:0000256" key="1">
    <source>
        <dbReference type="ARBA" id="ARBA00005915"/>
    </source>
</evidence>
<sequence>MPPKLLKVRPVPAIPSALQGLHPVLARVYAARGVQSLEELQHRLKSLASSNQLKGLPVALDLLATTLREQQRILIVGDFDADGATSTALAVLALRAIGARYVDYLVPNRFKFGYGLTPEIVDVALAEKRPDLIITVDNGISSREGVARAKAAGVRVLITDHHLTGKDLPDADAILNPNQPDCPFPSKNLCGVGVVFYLLASLVTHLKGQGWFEGRVAPNMTDYLDIVALGTVADVVPLDANNRILVAQGLERIRQGKCRPGIAALLRVGKRELSTLQADDLGFTIAPRLNAAGRLDDMAHGIECLLADSPMMAQQLAEELDALNIERREIESAMQREALRILDRLDWAPETLPSAVTLYEPGWHQGVIGIVAGRLKDRFHRPCIVFAPADDSGLTIKGSARSIPGIHMRDAIERVATQYPGLITHFGGHAMAAGLTLPADNFFEFSERFREAVTEVATEEQLTASLMTDGELDPTHLSLTLAEQLRQGGPWGQAFPEPLFTGEFIRVDHRVLKEKHMKLTLKHPGHGATLEAIAFNTDMVDWHEPPERLLLAYRLDVNTFRGESRVQMKVEYWEPRPI</sequence>
<dbReference type="InterPro" id="IPR038763">
    <property type="entry name" value="DHH_sf"/>
</dbReference>
<keyword evidence="11" id="KW-1185">Reference proteome</keyword>
<accession>A0A4Q7ZC83</accession>
<dbReference type="Proteomes" id="UP000292423">
    <property type="component" value="Unassembled WGS sequence"/>
</dbReference>
<dbReference type="Pfam" id="PF17768">
    <property type="entry name" value="RecJ_OB"/>
    <property type="match status" value="1"/>
</dbReference>
<gene>
    <name evidence="10" type="ORF">EV700_0539</name>
</gene>
<evidence type="ECO:0000259" key="8">
    <source>
        <dbReference type="Pfam" id="PF02272"/>
    </source>
</evidence>
<comment type="caution">
    <text evidence="10">The sequence shown here is derived from an EMBL/GenBank/DDBJ whole genome shotgun (WGS) entry which is preliminary data.</text>
</comment>
<evidence type="ECO:0000259" key="7">
    <source>
        <dbReference type="Pfam" id="PF01368"/>
    </source>
</evidence>
<keyword evidence="6" id="KW-0175">Coiled coil</keyword>
<evidence type="ECO:0000313" key="11">
    <source>
        <dbReference type="Proteomes" id="UP000292423"/>
    </source>
</evidence>
<evidence type="ECO:0000256" key="5">
    <source>
        <dbReference type="ARBA" id="ARBA00022839"/>
    </source>
</evidence>
<evidence type="ECO:0000256" key="6">
    <source>
        <dbReference type="SAM" id="Coils"/>
    </source>
</evidence>
<dbReference type="SUPFAM" id="SSF64182">
    <property type="entry name" value="DHH phosphoesterases"/>
    <property type="match status" value="1"/>
</dbReference>
<feature type="domain" description="DDH" evidence="7">
    <location>
        <begin position="72"/>
        <end position="231"/>
    </location>
</feature>
<reference evidence="10 11" key="1">
    <citation type="submission" date="2019-02" db="EMBL/GenBank/DDBJ databases">
        <title>Genomic Encyclopedia of Type Strains, Phase IV (KMG-IV): sequencing the most valuable type-strain genomes for metagenomic binning, comparative biology and taxonomic classification.</title>
        <authorList>
            <person name="Goeker M."/>
        </authorList>
    </citation>
    <scope>NUCLEOTIDE SEQUENCE [LARGE SCALE GENOMIC DNA]</scope>
    <source>
        <strain evidence="10 11">DSM 105135</strain>
    </source>
</reference>
<evidence type="ECO:0000256" key="3">
    <source>
        <dbReference type="ARBA" id="ARBA00022722"/>
    </source>
</evidence>
<dbReference type="EMBL" id="SHKX01000010">
    <property type="protein sequence ID" value="RZU47575.1"/>
    <property type="molecule type" value="Genomic_DNA"/>
</dbReference>
<dbReference type="AlphaFoldDB" id="A0A4Q7ZC83"/>
<organism evidence="10 11">
    <name type="scientific">Fluviicoccus keumensis</name>
    <dbReference type="NCBI Taxonomy" id="1435465"/>
    <lineage>
        <taxon>Bacteria</taxon>
        <taxon>Pseudomonadati</taxon>
        <taxon>Pseudomonadota</taxon>
        <taxon>Gammaproteobacteria</taxon>
        <taxon>Moraxellales</taxon>
        <taxon>Moraxellaceae</taxon>
        <taxon>Fluviicoccus</taxon>
    </lineage>
</organism>
<feature type="coiled-coil region" evidence="6">
    <location>
        <begin position="313"/>
        <end position="340"/>
    </location>
</feature>
<evidence type="ECO:0000313" key="10">
    <source>
        <dbReference type="EMBL" id="RZU47575.1"/>
    </source>
</evidence>
<keyword evidence="5 10" id="KW-0269">Exonuclease</keyword>